<proteinExistence type="predicted"/>
<evidence type="ECO:0000313" key="2">
    <source>
        <dbReference type="EMBL" id="MDT0347662.1"/>
    </source>
</evidence>
<protein>
    <submittedName>
        <fullName evidence="2">Uncharacterized protein</fullName>
    </submittedName>
</protein>
<feature type="region of interest" description="Disordered" evidence="1">
    <location>
        <begin position="71"/>
        <end position="108"/>
    </location>
</feature>
<organism evidence="2 3">
    <name type="scientific">Streptomyces litchfieldiae</name>
    <dbReference type="NCBI Taxonomy" id="3075543"/>
    <lineage>
        <taxon>Bacteria</taxon>
        <taxon>Bacillati</taxon>
        <taxon>Actinomycetota</taxon>
        <taxon>Actinomycetes</taxon>
        <taxon>Kitasatosporales</taxon>
        <taxon>Streptomycetaceae</taxon>
        <taxon>Streptomyces</taxon>
    </lineage>
</organism>
<name>A0ABU2N183_9ACTN</name>
<comment type="caution">
    <text evidence="2">The sequence shown here is derived from an EMBL/GenBank/DDBJ whole genome shotgun (WGS) entry which is preliminary data.</text>
</comment>
<dbReference type="Proteomes" id="UP001183246">
    <property type="component" value="Unassembled WGS sequence"/>
</dbReference>
<keyword evidence="3" id="KW-1185">Reference proteome</keyword>
<evidence type="ECO:0000313" key="3">
    <source>
        <dbReference type="Proteomes" id="UP001183246"/>
    </source>
</evidence>
<accession>A0ABU2N183</accession>
<dbReference type="RefSeq" id="WP_311708787.1">
    <property type="nucleotide sequence ID" value="NZ_JAVREL010000037.1"/>
</dbReference>
<dbReference type="EMBL" id="JAVREL010000037">
    <property type="protein sequence ID" value="MDT0347662.1"/>
    <property type="molecule type" value="Genomic_DNA"/>
</dbReference>
<feature type="compositionally biased region" description="Low complexity" evidence="1">
    <location>
        <begin position="99"/>
        <end position="108"/>
    </location>
</feature>
<evidence type="ECO:0000256" key="1">
    <source>
        <dbReference type="SAM" id="MobiDB-lite"/>
    </source>
</evidence>
<gene>
    <name evidence="2" type="ORF">RM590_34625</name>
</gene>
<reference evidence="3" key="1">
    <citation type="submission" date="2023-07" db="EMBL/GenBank/DDBJ databases">
        <title>30 novel species of actinomycetes from the DSMZ collection.</title>
        <authorList>
            <person name="Nouioui I."/>
        </authorList>
    </citation>
    <scope>NUCLEOTIDE SEQUENCE [LARGE SCALE GENOMIC DNA]</scope>
    <source>
        <strain evidence="3">DSM 44938</strain>
    </source>
</reference>
<sequence>MVAAFGAPGPPVAQSLRFPGLLWPFTAAITGGYPEALRRMDTAVARCRAHAGPWELAVLLLFRWHLRFGVPGAADDGRRGRPARAGTPRPAHRRPLAAPPCARAARRP</sequence>